<gene>
    <name evidence="2" type="ORF">B9L23_07330</name>
</gene>
<protein>
    <recommendedName>
        <fullName evidence="4">ParB/Sulfiredoxin domain-containing protein</fullName>
    </recommendedName>
</protein>
<evidence type="ECO:0000256" key="1">
    <source>
        <dbReference type="SAM" id="MobiDB-lite"/>
    </source>
</evidence>
<reference evidence="2 3" key="1">
    <citation type="submission" date="2017-04" db="EMBL/GenBank/DDBJ databases">
        <title>The genome sequence of Parageobacillus galactosidasius DSM 18751.</title>
        <authorList>
            <person name="Ramaloko W.T."/>
            <person name="Koen N."/>
            <person name="Polliack S."/>
            <person name="Aliyu H."/>
            <person name="Lebre P."/>
            <person name="Mohr T."/>
            <person name="Oswald F."/>
            <person name="Zwick M."/>
            <person name="Neumann A."/>
            <person name="Syldatk C."/>
            <person name="Cowan D."/>
            <person name="De Maayer P."/>
        </authorList>
    </citation>
    <scope>NUCLEOTIDE SEQUENCE [LARGE SCALE GENOMIC DNA]</scope>
    <source>
        <strain evidence="2 3">DSM 18751</strain>
    </source>
</reference>
<dbReference type="CDD" id="cd16387">
    <property type="entry name" value="ParB_N_Srx"/>
    <property type="match status" value="1"/>
</dbReference>
<comment type="caution">
    <text evidence="2">The sequence shown here is derived from an EMBL/GenBank/DDBJ whole genome shotgun (WGS) entry which is preliminary data.</text>
</comment>
<organism evidence="2 3">
    <name type="scientific">Parageobacillus galactosidasius</name>
    <dbReference type="NCBI Taxonomy" id="883812"/>
    <lineage>
        <taxon>Bacteria</taxon>
        <taxon>Bacillati</taxon>
        <taxon>Bacillota</taxon>
        <taxon>Bacilli</taxon>
        <taxon>Bacillales</taxon>
        <taxon>Anoxybacillaceae</taxon>
        <taxon>Parageobacillus</taxon>
    </lineage>
</organism>
<dbReference type="EMBL" id="NDYL01000001">
    <property type="protein sequence ID" value="OXB94672.1"/>
    <property type="molecule type" value="Genomic_DNA"/>
</dbReference>
<feature type="compositionally biased region" description="Basic and acidic residues" evidence="1">
    <location>
        <begin position="342"/>
        <end position="357"/>
    </location>
</feature>
<evidence type="ECO:0008006" key="4">
    <source>
        <dbReference type="Google" id="ProtNLM"/>
    </source>
</evidence>
<accession>A0A226QT44</accession>
<name>A0A226QT44_9BACL</name>
<feature type="compositionally biased region" description="Low complexity" evidence="1">
    <location>
        <begin position="358"/>
        <end position="378"/>
    </location>
</feature>
<feature type="region of interest" description="Disordered" evidence="1">
    <location>
        <begin position="312"/>
        <end position="394"/>
    </location>
</feature>
<sequence>MPFKTAIVKTLDLKLDEQNPRFVVNQQKNLTQEEIINYLLEYEDISGLAKSINNYGGLLPGERLLVIYENNNYIVLEGNRRTTAMKLLLEPSLIPNEYKNDFPIITDICRKNIEEIQVDIVDSRDEALYPLTKRHIDGIKHWKPISKLYFYKKQFDEGKSIDDLKRLTGESKKNIKEYLRKFSFLKCMIDSTGNKSITKKTIITQLETDLITGRIYNASKKHFSIPYHPDTYELDFSKVPNKKKEIFTDILRNFAHLIWFEKDENIKLTSRKINKVADFEELFIDGNETTEAIPIYKKIKEKIALFKTIQDNTDGNDELHKTNNSPKVEQIQLDLISNNRNQNEKKNEETETRKNDNVPKNNNTLNNNTPKNNIANIKPAIQNQNNDSIRKQPKPKERKFLFEGIVYSGKHKGIQRTLYEIQRLDIDKFTLSATYLMRTLLECALQEYLIHNNLFNNWNKPNYDPSLTDLINYCKQHNIFSSINKNFQRVINNAHALRDADVLNSIAHAKYNLPDPNTLRSIENRWYIFLEFLLK</sequence>
<dbReference type="AlphaFoldDB" id="A0A226QT44"/>
<proteinExistence type="predicted"/>
<evidence type="ECO:0000313" key="2">
    <source>
        <dbReference type="EMBL" id="OXB94672.1"/>
    </source>
</evidence>
<dbReference type="Proteomes" id="UP000198394">
    <property type="component" value="Unassembled WGS sequence"/>
</dbReference>
<keyword evidence="3" id="KW-1185">Reference proteome</keyword>
<dbReference type="RefSeq" id="WP_089097128.1">
    <property type="nucleotide sequence ID" value="NZ_NDYL01000001.1"/>
</dbReference>
<evidence type="ECO:0000313" key="3">
    <source>
        <dbReference type="Proteomes" id="UP000198394"/>
    </source>
</evidence>